<keyword evidence="3" id="KW-1185">Reference proteome</keyword>
<reference evidence="2" key="1">
    <citation type="submission" date="2023-03" db="EMBL/GenBank/DDBJ databases">
        <title>Massive genome expansion in bonnet fungi (Mycena s.s.) driven by repeated elements and novel gene families across ecological guilds.</title>
        <authorList>
            <consortium name="Lawrence Berkeley National Laboratory"/>
            <person name="Harder C.B."/>
            <person name="Miyauchi S."/>
            <person name="Viragh M."/>
            <person name="Kuo A."/>
            <person name="Thoen E."/>
            <person name="Andreopoulos B."/>
            <person name="Lu D."/>
            <person name="Skrede I."/>
            <person name="Drula E."/>
            <person name="Henrissat B."/>
            <person name="Morin E."/>
            <person name="Kohler A."/>
            <person name="Barry K."/>
            <person name="LaButti K."/>
            <person name="Morin E."/>
            <person name="Salamov A."/>
            <person name="Lipzen A."/>
            <person name="Mereny Z."/>
            <person name="Hegedus B."/>
            <person name="Baldrian P."/>
            <person name="Stursova M."/>
            <person name="Weitz H."/>
            <person name="Taylor A."/>
            <person name="Grigoriev I.V."/>
            <person name="Nagy L.G."/>
            <person name="Martin F."/>
            <person name="Kauserud H."/>
        </authorList>
    </citation>
    <scope>NUCLEOTIDE SEQUENCE</scope>
    <source>
        <strain evidence="2">CBHHK182m</strain>
    </source>
</reference>
<feature type="compositionally biased region" description="Basic residues" evidence="1">
    <location>
        <begin position="31"/>
        <end position="40"/>
    </location>
</feature>
<evidence type="ECO:0000256" key="1">
    <source>
        <dbReference type="SAM" id="MobiDB-lite"/>
    </source>
</evidence>
<feature type="region of interest" description="Disordered" evidence="1">
    <location>
        <begin position="1"/>
        <end position="57"/>
    </location>
</feature>
<dbReference type="EMBL" id="JARKIB010000333">
    <property type="protein sequence ID" value="KAJ7713928.1"/>
    <property type="molecule type" value="Genomic_DNA"/>
</dbReference>
<feature type="compositionally biased region" description="Polar residues" evidence="1">
    <location>
        <begin position="1"/>
        <end position="21"/>
    </location>
</feature>
<protein>
    <submittedName>
        <fullName evidence="2">Uncharacterized protein</fullName>
    </submittedName>
</protein>
<name>A0AAD7MEJ2_9AGAR</name>
<sequence>MAGHNSRSASYGSPNHLQATPTHLEGLLGLKKPKHRKKRPPSTLAVETPVGSHAPNTASSMFIGILARLNEEELKEKARERMSRLRSKAFDNPELGKTQAGMRRAHDATYREKHRKSIQFKATLRLFDAQWKKHAGPPPRPRDKRDFTQEFEWFQEDRKGAMAAHSGTGR</sequence>
<organism evidence="2 3">
    <name type="scientific">Mycena metata</name>
    <dbReference type="NCBI Taxonomy" id="1033252"/>
    <lineage>
        <taxon>Eukaryota</taxon>
        <taxon>Fungi</taxon>
        <taxon>Dikarya</taxon>
        <taxon>Basidiomycota</taxon>
        <taxon>Agaricomycotina</taxon>
        <taxon>Agaricomycetes</taxon>
        <taxon>Agaricomycetidae</taxon>
        <taxon>Agaricales</taxon>
        <taxon>Marasmiineae</taxon>
        <taxon>Mycenaceae</taxon>
        <taxon>Mycena</taxon>
    </lineage>
</organism>
<dbReference type="Proteomes" id="UP001215598">
    <property type="component" value="Unassembled WGS sequence"/>
</dbReference>
<feature type="compositionally biased region" description="Basic and acidic residues" evidence="1">
    <location>
        <begin position="78"/>
        <end position="91"/>
    </location>
</feature>
<comment type="caution">
    <text evidence="2">The sequence shown here is derived from an EMBL/GenBank/DDBJ whole genome shotgun (WGS) entry which is preliminary data.</text>
</comment>
<feature type="region of interest" description="Disordered" evidence="1">
    <location>
        <begin position="78"/>
        <end position="115"/>
    </location>
</feature>
<dbReference type="AlphaFoldDB" id="A0AAD7MEJ2"/>
<gene>
    <name evidence="2" type="ORF">B0H16DRAFT_1478316</name>
</gene>
<feature type="region of interest" description="Disordered" evidence="1">
    <location>
        <begin position="130"/>
        <end position="170"/>
    </location>
</feature>
<evidence type="ECO:0000313" key="3">
    <source>
        <dbReference type="Proteomes" id="UP001215598"/>
    </source>
</evidence>
<proteinExistence type="predicted"/>
<evidence type="ECO:0000313" key="2">
    <source>
        <dbReference type="EMBL" id="KAJ7713928.1"/>
    </source>
</evidence>
<accession>A0AAD7MEJ2</accession>